<dbReference type="InterPro" id="IPR000182">
    <property type="entry name" value="GNAT_dom"/>
</dbReference>
<gene>
    <name evidence="2" type="ORF">FYJ26_09085</name>
</gene>
<dbReference type="Pfam" id="PF13302">
    <property type="entry name" value="Acetyltransf_3"/>
    <property type="match status" value="1"/>
</dbReference>
<sequence>MENTKLIISRRLIIRKFEEDDLNKEMEFFKEPKFHYLSDKYKPKEFIEDINLAYENKSGINFWHIVKQGINESIGCIKAVKHEDGVRIYPIINKSLRNRGYGKEAFEAVMDYFFTLGGYKKVYAKLNKKNNAFKTIVESLTLKKYDEDERYFYYQINNLDYMKFFAIFGEI</sequence>
<keyword evidence="3" id="KW-1185">Reference proteome</keyword>
<accession>A0A6N7VGI1</accession>
<evidence type="ECO:0000313" key="2">
    <source>
        <dbReference type="EMBL" id="MSS78545.1"/>
    </source>
</evidence>
<protein>
    <submittedName>
        <fullName evidence="2">GNAT family N-acetyltransferase</fullName>
    </submittedName>
</protein>
<dbReference type="PANTHER" id="PTHR43792">
    <property type="entry name" value="GNAT FAMILY, PUTATIVE (AFU_ORTHOLOGUE AFUA_3G00765)-RELATED-RELATED"/>
    <property type="match status" value="1"/>
</dbReference>
<proteinExistence type="predicted"/>
<dbReference type="GO" id="GO:0016747">
    <property type="term" value="F:acyltransferase activity, transferring groups other than amino-acyl groups"/>
    <property type="evidence" value="ECO:0007669"/>
    <property type="project" value="InterPro"/>
</dbReference>
<evidence type="ECO:0000313" key="3">
    <source>
        <dbReference type="Proteomes" id="UP000441925"/>
    </source>
</evidence>
<dbReference type="EMBL" id="VULQ01000013">
    <property type="protein sequence ID" value="MSS78545.1"/>
    <property type="molecule type" value="Genomic_DNA"/>
</dbReference>
<keyword evidence="2" id="KW-0808">Transferase</keyword>
<dbReference type="InterPro" id="IPR016181">
    <property type="entry name" value="Acyl_CoA_acyltransferase"/>
</dbReference>
<dbReference type="PROSITE" id="PS51186">
    <property type="entry name" value="GNAT"/>
    <property type="match status" value="1"/>
</dbReference>
<dbReference type="AlphaFoldDB" id="A0A6N7VGI1"/>
<dbReference type="Proteomes" id="UP000441925">
    <property type="component" value="Unassembled WGS sequence"/>
</dbReference>
<dbReference type="SUPFAM" id="SSF55729">
    <property type="entry name" value="Acyl-CoA N-acyltransferases (Nat)"/>
    <property type="match status" value="1"/>
</dbReference>
<dbReference type="InterPro" id="IPR051531">
    <property type="entry name" value="N-acetyltransferase"/>
</dbReference>
<evidence type="ECO:0000259" key="1">
    <source>
        <dbReference type="PROSITE" id="PS51186"/>
    </source>
</evidence>
<comment type="caution">
    <text evidence="2">The sequence shown here is derived from an EMBL/GenBank/DDBJ whole genome shotgun (WGS) entry which is preliminary data.</text>
</comment>
<dbReference type="Gene3D" id="3.40.630.30">
    <property type="match status" value="1"/>
</dbReference>
<organism evidence="2 3">
    <name type="scientific">Anaerococcus porci</name>
    <dbReference type="NCBI Taxonomy" id="2652269"/>
    <lineage>
        <taxon>Bacteria</taxon>
        <taxon>Bacillati</taxon>
        <taxon>Bacillota</taxon>
        <taxon>Tissierellia</taxon>
        <taxon>Tissierellales</taxon>
        <taxon>Peptoniphilaceae</taxon>
        <taxon>Anaerococcus</taxon>
    </lineage>
</organism>
<reference evidence="2 3" key="1">
    <citation type="submission" date="2019-08" db="EMBL/GenBank/DDBJ databases">
        <title>In-depth cultivation of the pig gut microbiome towards novel bacterial diversity and tailored functional studies.</title>
        <authorList>
            <person name="Wylensek D."/>
            <person name="Hitch T.C.A."/>
            <person name="Clavel T."/>
        </authorList>
    </citation>
    <scope>NUCLEOTIDE SEQUENCE [LARGE SCALE GENOMIC DNA]</scope>
    <source>
        <strain evidence="2 3">WCA-380-WT-2B</strain>
    </source>
</reference>
<feature type="domain" description="N-acetyltransferase" evidence="1">
    <location>
        <begin position="12"/>
        <end position="167"/>
    </location>
</feature>
<name>A0A6N7VGI1_9FIRM</name>
<dbReference type="RefSeq" id="WP_154541734.1">
    <property type="nucleotide sequence ID" value="NZ_VULQ01000013.1"/>
</dbReference>